<gene>
    <name evidence="2" type="ORF">COX44_02610</name>
</gene>
<reference evidence="2 3" key="1">
    <citation type="submission" date="2017-09" db="EMBL/GenBank/DDBJ databases">
        <title>Depth-based differentiation of microbial function through sediment-hosted aquifers and enrichment of novel symbionts in the deep terrestrial subsurface.</title>
        <authorList>
            <person name="Probst A.J."/>
            <person name="Ladd B."/>
            <person name="Jarett J.K."/>
            <person name="Geller-Mcgrath D.E."/>
            <person name="Sieber C.M."/>
            <person name="Emerson J.B."/>
            <person name="Anantharaman K."/>
            <person name="Thomas B.C."/>
            <person name="Malmstrom R."/>
            <person name="Stieglmeier M."/>
            <person name="Klingl A."/>
            <person name="Woyke T."/>
            <person name="Ryan C.M."/>
            <person name="Banfield J.F."/>
        </authorList>
    </citation>
    <scope>NUCLEOTIDE SEQUENCE [LARGE SCALE GENOMIC DNA]</scope>
    <source>
        <strain evidence="2">CG23_combo_of_CG06-09_8_20_14_all_37_13</strain>
    </source>
</reference>
<feature type="domain" description="HicB-like antitoxin of toxin-antitoxin system" evidence="1">
    <location>
        <begin position="8"/>
        <end position="64"/>
    </location>
</feature>
<dbReference type="Gene3D" id="3.30.160.250">
    <property type="match status" value="1"/>
</dbReference>
<dbReference type="InterPro" id="IPR035069">
    <property type="entry name" value="TTHA1013/TTHA0281-like"/>
</dbReference>
<evidence type="ECO:0000313" key="2">
    <source>
        <dbReference type="EMBL" id="PIP16955.1"/>
    </source>
</evidence>
<dbReference type="SUPFAM" id="SSF143100">
    <property type="entry name" value="TTHA1013/TTHA0281-like"/>
    <property type="match status" value="1"/>
</dbReference>
<dbReference type="PANTHER" id="PTHR34504:SF2">
    <property type="entry name" value="UPF0150 PROTEIN SSL0259"/>
    <property type="match status" value="1"/>
</dbReference>
<dbReference type="Proteomes" id="UP000231480">
    <property type="component" value="Unassembled WGS sequence"/>
</dbReference>
<comment type="caution">
    <text evidence="2">The sequence shown here is derived from an EMBL/GenBank/DDBJ whole genome shotgun (WGS) entry which is preliminary data.</text>
</comment>
<dbReference type="EMBL" id="PCRH01000058">
    <property type="protein sequence ID" value="PIP16955.1"/>
    <property type="molecule type" value="Genomic_DNA"/>
</dbReference>
<sequence>MKKQLFLYPINIEPMEEGGYFSECPILQGCHAEGDTFGKAIDNLQDVIRVHLQVRIKHGDFVPAINY</sequence>
<evidence type="ECO:0000313" key="3">
    <source>
        <dbReference type="Proteomes" id="UP000231480"/>
    </source>
</evidence>
<dbReference type="AlphaFoldDB" id="A0A2G9YCJ5"/>
<evidence type="ECO:0000259" key="1">
    <source>
        <dbReference type="Pfam" id="PF15919"/>
    </source>
</evidence>
<organism evidence="2 3">
    <name type="scientific">Candidatus Portnoybacteria bacterium CG23_combo_of_CG06-09_8_20_14_all_37_13</name>
    <dbReference type="NCBI Taxonomy" id="1974819"/>
    <lineage>
        <taxon>Bacteria</taxon>
        <taxon>Candidatus Portnoyibacteriota</taxon>
    </lineage>
</organism>
<dbReference type="InterPro" id="IPR051404">
    <property type="entry name" value="TA_system_antitoxin"/>
</dbReference>
<dbReference type="InterPro" id="IPR031807">
    <property type="entry name" value="HicB-like"/>
</dbReference>
<proteinExistence type="predicted"/>
<protein>
    <submittedName>
        <fullName evidence="2">HicB family protein</fullName>
    </submittedName>
</protein>
<dbReference type="PANTHER" id="PTHR34504">
    <property type="entry name" value="ANTITOXIN HICB"/>
    <property type="match status" value="1"/>
</dbReference>
<accession>A0A2G9YCJ5</accession>
<name>A0A2G9YCJ5_9BACT</name>
<dbReference type="Pfam" id="PF15919">
    <property type="entry name" value="HicB_lk_antitox"/>
    <property type="match status" value="1"/>
</dbReference>